<proteinExistence type="predicted"/>
<protein>
    <submittedName>
        <fullName evidence="1">Uncharacterized protein</fullName>
    </submittedName>
</protein>
<name>A0ACB9X4W8_CHAAC</name>
<evidence type="ECO:0000313" key="2">
    <source>
        <dbReference type="Proteomes" id="UP001057452"/>
    </source>
</evidence>
<keyword evidence="2" id="KW-1185">Reference proteome</keyword>
<reference evidence="1" key="1">
    <citation type="submission" date="2022-05" db="EMBL/GenBank/DDBJ databases">
        <title>Chromosome-level genome of Chaenocephalus aceratus.</title>
        <authorList>
            <person name="Park H."/>
        </authorList>
    </citation>
    <scope>NUCLEOTIDE SEQUENCE</scope>
    <source>
        <strain evidence="1">KU_202001</strain>
    </source>
</reference>
<dbReference type="Proteomes" id="UP001057452">
    <property type="component" value="Chromosome 9"/>
</dbReference>
<organism evidence="1 2">
    <name type="scientific">Chaenocephalus aceratus</name>
    <name type="common">Blackfin icefish</name>
    <name type="synonym">Chaenichthys aceratus</name>
    <dbReference type="NCBI Taxonomy" id="36190"/>
    <lineage>
        <taxon>Eukaryota</taxon>
        <taxon>Metazoa</taxon>
        <taxon>Chordata</taxon>
        <taxon>Craniata</taxon>
        <taxon>Vertebrata</taxon>
        <taxon>Euteleostomi</taxon>
        <taxon>Actinopterygii</taxon>
        <taxon>Neopterygii</taxon>
        <taxon>Teleostei</taxon>
        <taxon>Neoteleostei</taxon>
        <taxon>Acanthomorphata</taxon>
        <taxon>Eupercaria</taxon>
        <taxon>Perciformes</taxon>
        <taxon>Notothenioidei</taxon>
        <taxon>Channichthyidae</taxon>
        <taxon>Chaenocephalus</taxon>
    </lineage>
</organism>
<feature type="non-terminal residue" evidence="1">
    <location>
        <position position="92"/>
    </location>
</feature>
<comment type="caution">
    <text evidence="1">The sequence shown here is derived from an EMBL/GenBank/DDBJ whole genome shotgun (WGS) entry which is preliminary data.</text>
</comment>
<evidence type="ECO:0000313" key="1">
    <source>
        <dbReference type="EMBL" id="KAI4820910.1"/>
    </source>
</evidence>
<dbReference type="EMBL" id="CM043793">
    <property type="protein sequence ID" value="KAI4820910.1"/>
    <property type="molecule type" value="Genomic_DNA"/>
</dbReference>
<gene>
    <name evidence="1" type="ORF">KUCAC02_028868</name>
</gene>
<accession>A0ACB9X4W8</accession>
<sequence>MDPLFNITDSPTVPHQLHQRDRVLEPVRAARVEDRAVGHRVQLHSDRVRGGQRDASMSAFNTVINFIYAVHNEWYFGLIYCRFHNFFPVAAV</sequence>